<dbReference type="Proteomes" id="UP000293300">
    <property type="component" value="Unassembled WGS sequence"/>
</dbReference>
<comment type="subcellular location">
    <subcellularLocation>
        <location evidence="1">Periplasm</location>
    </subcellularLocation>
</comment>
<dbReference type="OrthoDB" id="5349052at2"/>
<evidence type="ECO:0000256" key="4">
    <source>
        <dbReference type="ARBA" id="ARBA00022729"/>
    </source>
</evidence>
<accession>A0A4Q9YX27</accession>
<protein>
    <recommendedName>
        <fullName evidence="7">AlgX/AlgJ SGNH hydrolase-like domain-containing protein</fullName>
    </recommendedName>
</protein>
<dbReference type="GO" id="GO:0042597">
    <property type="term" value="C:periplasmic space"/>
    <property type="evidence" value="ECO:0007669"/>
    <property type="project" value="UniProtKB-SubCell"/>
</dbReference>
<dbReference type="InterPro" id="IPR031811">
    <property type="entry name" value="ALGX/ALGJ_SGNH-like"/>
</dbReference>
<evidence type="ECO:0000256" key="6">
    <source>
        <dbReference type="ARBA" id="ARBA00022841"/>
    </source>
</evidence>
<evidence type="ECO:0000256" key="5">
    <source>
        <dbReference type="ARBA" id="ARBA00022764"/>
    </source>
</evidence>
<evidence type="ECO:0000256" key="2">
    <source>
        <dbReference type="ARBA" id="ARBA00005182"/>
    </source>
</evidence>
<evidence type="ECO:0000259" key="7">
    <source>
        <dbReference type="Pfam" id="PF16822"/>
    </source>
</evidence>
<dbReference type="GO" id="GO:0042121">
    <property type="term" value="P:alginic acid biosynthetic process"/>
    <property type="evidence" value="ECO:0007669"/>
    <property type="project" value="UniProtKB-UniPathway"/>
</dbReference>
<evidence type="ECO:0000256" key="1">
    <source>
        <dbReference type="ARBA" id="ARBA00004418"/>
    </source>
</evidence>
<name>A0A4Q9YX27_9FLAO</name>
<dbReference type="Pfam" id="PF16822">
    <property type="entry name" value="ALGX"/>
    <property type="match status" value="1"/>
</dbReference>
<gene>
    <name evidence="8" type="ORF">EZL74_08635</name>
</gene>
<keyword evidence="6" id="KW-0016">Alginate biosynthesis</keyword>
<keyword evidence="4" id="KW-0732">Signal</keyword>
<dbReference type="RefSeq" id="WP_131476211.1">
    <property type="nucleotide sequence ID" value="NZ_SJPE01000009.1"/>
</dbReference>
<dbReference type="EMBL" id="SJPE01000009">
    <property type="protein sequence ID" value="TBX68367.1"/>
    <property type="molecule type" value="Genomic_DNA"/>
</dbReference>
<sequence>MKRFLHKIALFLVLPILLWGIAEALLPVTAFTHRNSEAICFVTKIPHAASYYPHIDSKMQAVGDLCHHTPYQVYKEEVWKTDEWGFRNEHFAFDPDIVIVGDSFMQGTSLSQDQTLAAKLGAVFDGKVTIYNMSPSSMSEFDRYLTMGILQKPKLLIFSMVERNVPEPIVLFRPEQHSTLKNAIKTMLGFGNLNVYLDKAFKQYSIKWLQSRINHVKGQGIPAADGSNMFFLNGIKDGHRPGDLMQEADVLLSYKKYCEQRGIRFMFLPMPNKETVYFEKVPFVKQPEYLLTLDSVLKARNVAALNTIQLYNEYRQTQSRYLYHLDDTHWNSNATGLVAKVLHRYITDGQLLKK</sequence>
<dbReference type="AlphaFoldDB" id="A0A4Q9YX27"/>
<evidence type="ECO:0000313" key="8">
    <source>
        <dbReference type="EMBL" id="TBX68367.1"/>
    </source>
</evidence>
<reference evidence="8 9" key="1">
    <citation type="submission" date="2019-02" db="EMBL/GenBank/DDBJ databases">
        <title>Flavobacterium sp. RD-2-33 isolated from forest soil.</title>
        <authorList>
            <person name="Chaudhary D.K."/>
        </authorList>
    </citation>
    <scope>NUCLEOTIDE SEQUENCE [LARGE SCALE GENOMIC DNA]</scope>
    <source>
        <strain evidence="8 9">RD-2-33</strain>
    </source>
</reference>
<evidence type="ECO:0000313" key="9">
    <source>
        <dbReference type="Proteomes" id="UP000293300"/>
    </source>
</evidence>
<dbReference type="UniPathway" id="UPA00286"/>
<comment type="caution">
    <text evidence="8">The sequence shown here is derived from an EMBL/GenBank/DDBJ whole genome shotgun (WGS) entry which is preliminary data.</text>
</comment>
<dbReference type="SUPFAM" id="SSF52266">
    <property type="entry name" value="SGNH hydrolase"/>
    <property type="match status" value="1"/>
</dbReference>
<comment type="pathway">
    <text evidence="2">Glycan biosynthesis; alginate biosynthesis.</text>
</comment>
<organism evidence="8 9">
    <name type="scientific">Flavobacterium silvisoli</name>
    <dbReference type="NCBI Taxonomy" id="2529433"/>
    <lineage>
        <taxon>Bacteria</taxon>
        <taxon>Pseudomonadati</taxon>
        <taxon>Bacteroidota</taxon>
        <taxon>Flavobacteriia</taxon>
        <taxon>Flavobacteriales</taxon>
        <taxon>Flavobacteriaceae</taxon>
        <taxon>Flavobacterium</taxon>
    </lineage>
</organism>
<feature type="domain" description="AlgX/AlgJ SGNH hydrolase-like" evidence="7">
    <location>
        <begin position="255"/>
        <end position="347"/>
    </location>
</feature>
<keyword evidence="3" id="KW-0808">Transferase</keyword>
<evidence type="ECO:0000256" key="3">
    <source>
        <dbReference type="ARBA" id="ARBA00022679"/>
    </source>
</evidence>
<keyword evidence="5" id="KW-0574">Periplasm</keyword>
<keyword evidence="9" id="KW-1185">Reference proteome</keyword>
<proteinExistence type="predicted"/>
<dbReference type="GO" id="GO:0016740">
    <property type="term" value="F:transferase activity"/>
    <property type="evidence" value="ECO:0007669"/>
    <property type="project" value="UniProtKB-KW"/>
</dbReference>